<sequence length="217" mass="24246">MCLPTPKMCLLTAPKKPKTDVYLFVYDLSHGVSNLLSESLLGSSVQFQHKCVFAGKHLEGIWHTAVVVFGSEYFFGVHGVRKCKPGALSIGKPNKRLLIGQTEFTEEEILEFIQKMADGPYREGTYDLFEHNCIYFSEDVIRHLTGKSIPEEILHLPSEILSTPIGQVVKPAVEGILQVMNRESQLVKEIRRVVYGAGSGKRSISAALRRLAYQRPG</sequence>
<dbReference type="AlphaFoldDB" id="A0A0X3NQ24"/>
<evidence type="ECO:0000259" key="4">
    <source>
        <dbReference type="PROSITE" id="PS51858"/>
    </source>
</evidence>
<evidence type="ECO:0000256" key="1">
    <source>
        <dbReference type="ARBA" id="ARBA00008140"/>
    </source>
</evidence>
<name>A0A0X3NQ24_SCHSO</name>
<dbReference type="Pfam" id="PF05903">
    <property type="entry name" value="Peptidase_C97"/>
    <property type="match status" value="1"/>
</dbReference>
<feature type="domain" description="PPPDE" evidence="4">
    <location>
        <begin position="19"/>
        <end position="174"/>
    </location>
</feature>
<dbReference type="InterPro" id="IPR042266">
    <property type="entry name" value="PPPDE_sf"/>
</dbReference>
<dbReference type="EMBL" id="GEEE01021286">
    <property type="protein sequence ID" value="JAP41939.1"/>
    <property type="molecule type" value="Transcribed_RNA"/>
</dbReference>
<evidence type="ECO:0000256" key="2">
    <source>
        <dbReference type="ARBA" id="ARBA00022670"/>
    </source>
</evidence>
<evidence type="ECO:0000256" key="3">
    <source>
        <dbReference type="ARBA" id="ARBA00022801"/>
    </source>
</evidence>
<evidence type="ECO:0000313" key="5">
    <source>
        <dbReference type="EMBL" id="JAP41939.1"/>
    </source>
</evidence>
<proteinExistence type="inferred from homology"/>
<dbReference type="GO" id="GO:0006508">
    <property type="term" value="P:proteolysis"/>
    <property type="evidence" value="ECO:0007669"/>
    <property type="project" value="UniProtKB-KW"/>
</dbReference>
<keyword evidence="3" id="KW-0378">Hydrolase</keyword>
<protein>
    <submittedName>
        <fullName evidence="5">Desumoylating isopeptidase 1</fullName>
    </submittedName>
</protein>
<dbReference type="SMART" id="SM01179">
    <property type="entry name" value="DUF862"/>
    <property type="match status" value="1"/>
</dbReference>
<dbReference type="GO" id="GO:0008233">
    <property type="term" value="F:peptidase activity"/>
    <property type="evidence" value="ECO:0007669"/>
    <property type="project" value="UniProtKB-KW"/>
</dbReference>
<keyword evidence="2" id="KW-0645">Protease</keyword>
<reference evidence="5" key="1">
    <citation type="submission" date="2016-01" db="EMBL/GenBank/DDBJ databases">
        <title>Reference transcriptome for the parasite Schistocephalus solidus: insights into the molecular evolution of parasitism.</title>
        <authorList>
            <person name="Hebert F.O."/>
            <person name="Grambauer S."/>
            <person name="Barber I."/>
            <person name="Landry C.R."/>
            <person name="Aubin-Horth N."/>
        </authorList>
    </citation>
    <scope>NUCLEOTIDE SEQUENCE</scope>
</reference>
<dbReference type="PANTHER" id="PTHR12378">
    <property type="entry name" value="DESUMOYLATING ISOPEPTIDASE"/>
    <property type="match status" value="1"/>
</dbReference>
<dbReference type="Gene3D" id="3.90.1720.30">
    <property type="entry name" value="PPPDE domains"/>
    <property type="match status" value="1"/>
</dbReference>
<comment type="similarity">
    <text evidence="1">Belongs to the DeSI family.</text>
</comment>
<gene>
    <name evidence="5" type="primary">DESI1</name>
    <name evidence="5" type="ORF">TR112755</name>
</gene>
<accession>A0A0X3NQ24</accession>
<dbReference type="InterPro" id="IPR008580">
    <property type="entry name" value="PPPDE_dom"/>
</dbReference>
<dbReference type="GO" id="GO:0070646">
    <property type="term" value="P:protein modification by small protein removal"/>
    <property type="evidence" value="ECO:0007669"/>
    <property type="project" value="TreeGrafter"/>
</dbReference>
<organism evidence="5">
    <name type="scientific">Schistocephalus solidus</name>
    <name type="common">Tapeworm</name>
    <dbReference type="NCBI Taxonomy" id="70667"/>
    <lineage>
        <taxon>Eukaryota</taxon>
        <taxon>Metazoa</taxon>
        <taxon>Spiralia</taxon>
        <taxon>Lophotrochozoa</taxon>
        <taxon>Platyhelminthes</taxon>
        <taxon>Cestoda</taxon>
        <taxon>Eucestoda</taxon>
        <taxon>Diphyllobothriidea</taxon>
        <taxon>Diphyllobothriidae</taxon>
        <taxon>Schistocephalus</taxon>
    </lineage>
</organism>
<dbReference type="PANTHER" id="PTHR12378:SF7">
    <property type="entry name" value="DESUMOYLATING ISOPEPTIDASE 1"/>
    <property type="match status" value="1"/>
</dbReference>
<dbReference type="PROSITE" id="PS51858">
    <property type="entry name" value="PPPDE"/>
    <property type="match status" value="1"/>
</dbReference>